<dbReference type="InterPro" id="IPR004089">
    <property type="entry name" value="MCPsignal_dom"/>
</dbReference>
<dbReference type="PANTHER" id="PTHR32089:SF112">
    <property type="entry name" value="LYSOZYME-LIKE PROTEIN-RELATED"/>
    <property type="match status" value="1"/>
</dbReference>
<accession>A0A1S8L4W5</accession>
<gene>
    <name evidence="2" type="primary">yfmS_1</name>
    <name evidence="2" type="ORF">CROST_006710</name>
</gene>
<dbReference type="PANTHER" id="PTHR32089">
    <property type="entry name" value="METHYL-ACCEPTING CHEMOTAXIS PROTEIN MCPB"/>
    <property type="match status" value="1"/>
</dbReference>
<dbReference type="Pfam" id="PF00015">
    <property type="entry name" value="MCPsignal"/>
    <property type="match status" value="1"/>
</dbReference>
<dbReference type="Proteomes" id="UP000190951">
    <property type="component" value="Chromosome"/>
</dbReference>
<evidence type="ECO:0000313" key="2">
    <source>
        <dbReference type="EMBL" id="URZ09963.1"/>
    </source>
</evidence>
<dbReference type="SMART" id="SM00283">
    <property type="entry name" value="MA"/>
    <property type="match status" value="1"/>
</dbReference>
<dbReference type="SUPFAM" id="SSF58104">
    <property type="entry name" value="Methyl-accepting chemotaxis protein (MCP) signaling domain"/>
    <property type="match status" value="1"/>
</dbReference>
<dbReference type="Gene3D" id="1.10.287.950">
    <property type="entry name" value="Methyl-accepting chemotaxis protein"/>
    <property type="match status" value="1"/>
</dbReference>
<reference evidence="2 3" key="1">
    <citation type="submission" date="2022-04" db="EMBL/GenBank/DDBJ databases">
        <title>Genome sequence of C. roseum typestrain.</title>
        <authorList>
            <person name="Poehlein A."/>
            <person name="Schoch T."/>
            <person name="Duerre P."/>
            <person name="Daniel R."/>
        </authorList>
    </citation>
    <scope>NUCLEOTIDE SEQUENCE [LARGE SCALE GENOMIC DNA]</scope>
    <source>
        <strain evidence="2 3">DSM 7320</strain>
    </source>
</reference>
<protein>
    <submittedName>
        <fullName evidence="2">Sensory transducer protein YfmS</fullName>
    </submittedName>
</protein>
<dbReference type="KEGG" id="crw:CROST_006710"/>
<dbReference type="RefSeq" id="WP_077833471.1">
    <property type="nucleotide sequence ID" value="NZ_CP096983.1"/>
</dbReference>
<dbReference type="GO" id="GO:0007165">
    <property type="term" value="P:signal transduction"/>
    <property type="evidence" value="ECO:0007669"/>
    <property type="project" value="UniProtKB-KW"/>
</dbReference>
<organism evidence="2 3">
    <name type="scientific">Clostridium felsineum</name>
    <dbReference type="NCBI Taxonomy" id="36839"/>
    <lineage>
        <taxon>Bacteria</taxon>
        <taxon>Bacillati</taxon>
        <taxon>Bacillota</taxon>
        <taxon>Clostridia</taxon>
        <taxon>Eubacteriales</taxon>
        <taxon>Clostridiaceae</taxon>
        <taxon>Clostridium</taxon>
    </lineage>
</organism>
<dbReference type="AlphaFoldDB" id="A0A1S8L4W5"/>
<sequence length="274" mass="29563">MENSNETIMNLLKFIASNLPNIFDNNAAAYITDKEKYITAVSIPNLHLNIKEGQPISDNLKQIIASGNPYSNLIDASLYGEAFNAYVLPIKNDSNEVIGSFMIAKNTNIKSSLLDLSSNLSESISNISAAVEESTANIQTLSENNKNILVNVHKAIENTKNTSSVLKFVQGVAKETNLLGINAAIEAARAGEAGKGFSVVAQHIRKLSNSTSDSIKEINSVLKNIDESVNEIAAKIKDSNESFDTQAAALEEISASVQEVNNNARTFEDVARSL</sequence>
<dbReference type="GO" id="GO:0016020">
    <property type="term" value="C:membrane"/>
    <property type="evidence" value="ECO:0007669"/>
    <property type="project" value="InterPro"/>
</dbReference>
<name>A0A1S8L4W5_9CLOT</name>
<evidence type="ECO:0000256" key="1">
    <source>
        <dbReference type="ARBA" id="ARBA00023224"/>
    </source>
</evidence>
<dbReference type="STRING" id="84029.CROST_23210"/>
<keyword evidence="3" id="KW-1185">Reference proteome</keyword>
<evidence type="ECO:0000313" key="3">
    <source>
        <dbReference type="Proteomes" id="UP000190951"/>
    </source>
</evidence>
<keyword evidence="1" id="KW-0807">Transducer</keyword>
<dbReference type="EMBL" id="CP096983">
    <property type="protein sequence ID" value="URZ09963.1"/>
    <property type="molecule type" value="Genomic_DNA"/>
</dbReference>
<dbReference type="PROSITE" id="PS50111">
    <property type="entry name" value="CHEMOTAXIS_TRANSDUC_2"/>
    <property type="match status" value="1"/>
</dbReference>
<proteinExistence type="predicted"/>